<evidence type="ECO:0000256" key="7">
    <source>
        <dbReference type="ARBA" id="ARBA00023125"/>
    </source>
</evidence>
<keyword evidence="13" id="KW-1185">Reference proteome</keyword>
<feature type="compositionally biased region" description="Basic and acidic residues" evidence="10">
    <location>
        <begin position="542"/>
        <end position="556"/>
    </location>
</feature>
<sequence length="685" mass="77761">MSNELGLECQVCGFVGLEDGNDGFFYCQRCGSQADGIRDTAVDNDDMILTKENVGSIVQRRVPVVKTEPLFSQSQPPSQFWETLRDDGEAGDAVGPIEPADFGRGPSTTLSYEDYYSEIRMRYVMGVQIMIELQIKALVEKFNVCPIIVGMVESIWLRFVASTRIFNDDWADEVVNESESQVQGETEVVGARAKHRAEPHNILGKRSVMIWYQSVCKTIPLSCSLVVSFLVCHLAREPILVTDIVKWTLDGKLPYFAAFVEIEKQIGPPTNACPLSSSRMFRPIQAISVQKLESLAACVAHSIRLELPPVNFYAIASRYLRQLSLPVETILPHACRIYEWSMPPELWLSANEFRLPTRACVLSILIVSIRILYKIHGFGKWEMALSSANKQSSSAAGKKKDIISDIDADKEKEAEFESNVSFSINPKLQDDDSDDGSDTKPYSNNKLPRQSNLDATEILVLLESKYNELIDTSDHCKDLQRYLEYCKDVVFAGVELSFEDHEEQQIIEDLWNFYQKEEEDKPSSPRESHLLTPTCGSHKRPRDSSKSKTKKGRDGNAHVSCINSKKERAIKRMLSNMEENKFCYIPPRTKVKRSDYLHYTRKKGNGAYTYAAHADYYILLRSCARVAQLDVRSMHVAVLSFERRLAWLEKNIEHCFKVMPTNEGCQLCRDEEVLPTLLNESIFQS</sequence>
<evidence type="ECO:0000259" key="11">
    <source>
        <dbReference type="Pfam" id="PF20644"/>
    </source>
</evidence>
<keyword evidence="3" id="KW-0479">Metal-binding</keyword>
<comment type="caution">
    <text evidence="12">The sequence shown here is derived from an EMBL/GenBank/DDBJ whole genome shotgun (WGS) entry which is preliminary data.</text>
</comment>
<keyword evidence="5" id="KW-0862">Zinc</keyword>
<gene>
    <name evidence="12" type="ORF">OSB04_un001093</name>
</gene>
<dbReference type="EMBL" id="JARYMX010000134">
    <property type="protein sequence ID" value="KAJ9535755.1"/>
    <property type="molecule type" value="Genomic_DNA"/>
</dbReference>
<protein>
    <recommendedName>
        <fullName evidence="11">Rrn7/TAF1B N-terminal cyclin domain-containing protein</fullName>
    </recommendedName>
</protein>
<dbReference type="Pfam" id="PF20644">
    <property type="entry name" value="Rrn7_cyclin_N"/>
    <property type="match status" value="1"/>
</dbReference>
<dbReference type="GO" id="GO:0042790">
    <property type="term" value="P:nucleolar large rRNA transcription by RNA polymerase I"/>
    <property type="evidence" value="ECO:0007669"/>
    <property type="project" value="TreeGrafter"/>
</dbReference>
<dbReference type="GO" id="GO:0001164">
    <property type="term" value="F:RNA polymerase I core promoter sequence-specific DNA binding"/>
    <property type="evidence" value="ECO:0007669"/>
    <property type="project" value="InterPro"/>
</dbReference>
<evidence type="ECO:0000256" key="6">
    <source>
        <dbReference type="ARBA" id="ARBA00023015"/>
    </source>
</evidence>
<feature type="region of interest" description="Disordered" evidence="10">
    <location>
        <begin position="517"/>
        <end position="558"/>
    </location>
</feature>
<dbReference type="InterPro" id="IPR033599">
    <property type="entry name" value="TAF1B/Rrn7"/>
</dbReference>
<evidence type="ECO:0000256" key="3">
    <source>
        <dbReference type="ARBA" id="ARBA00022723"/>
    </source>
</evidence>
<dbReference type="Proteomes" id="UP001172457">
    <property type="component" value="Unassembled WGS sequence"/>
</dbReference>
<evidence type="ECO:0000256" key="10">
    <source>
        <dbReference type="SAM" id="MobiDB-lite"/>
    </source>
</evidence>
<name>A0AA38S3U4_9ASTR</name>
<feature type="compositionally biased region" description="Basic and acidic residues" evidence="10">
    <location>
        <begin position="517"/>
        <end position="529"/>
    </location>
</feature>
<evidence type="ECO:0000256" key="8">
    <source>
        <dbReference type="ARBA" id="ARBA00023163"/>
    </source>
</evidence>
<comment type="similarity">
    <text evidence="2">Belongs to the RRN7/TAF1B family.</text>
</comment>
<dbReference type="PANTHER" id="PTHR31576:SF2">
    <property type="entry name" value="TATA BOX-BINDING PROTEIN-ASSOCIATED FACTOR RNA POLYMERASE I SUBUNIT B"/>
    <property type="match status" value="1"/>
</dbReference>
<evidence type="ECO:0000256" key="2">
    <source>
        <dbReference type="ARBA" id="ARBA00006899"/>
    </source>
</evidence>
<organism evidence="12 13">
    <name type="scientific">Centaurea solstitialis</name>
    <name type="common">yellow star-thistle</name>
    <dbReference type="NCBI Taxonomy" id="347529"/>
    <lineage>
        <taxon>Eukaryota</taxon>
        <taxon>Viridiplantae</taxon>
        <taxon>Streptophyta</taxon>
        <taxon>Embryophyta</taxon>
        <taxon>Tracheophyta</taxon>
        <taxon>Spermatophyta</taxon>
        <taxon>Magnoliopsida</taxon>
        <taxon>eudicotyledons</taxon>
        <taxon>Gunneridae</taxon>
        <taxon>Pentapetalae</taxon>
        <taxon>asterids</taxon>
        <taxon>campanulids</taxon>
        <taxon>Asterales</taxon>
        <taxon>Asteraceae</taxon>
        <taxon>Carduoideae</taxon>
        <taxon>Cardueae</taxon>
        <taxon>Centaureinae</taxon>
        <taxon>Centaurea</taxon>
    </lineage>
</organism>
<dbReference type="PANTHER" id="PTHR31576">
    <property type="entry name" value="TATA BOX-BINDING PROTEIN-ASSOCIATED FACTOR RNA POLYMERASE I SUBUNIT B"/>
    <property type="match status" value="1"/>
</dbReference>
<feature type="region of interest" description="Disordered" evidence="10">
    <location>
        <begin position="424"/>
        <end position="449"/>
    </location>
</feature>
<evidence type="ECO:0000313" key="13">
    <source>
        <dbReference type="Proteomes" id="UP001172457"/>
    </source>
</evidence>
<evidence type="ECO:0000256" key="5">
    <source>
        <dbReference type="ARBA" id="ARBA00022833"/>
    </source>
</evidence>
<evidence type="ECO:0000313" key="12">
    <source>
        <dbReference type="EMBL" id="KAJ9535755.1"/>
    </source>
</evidence>
<keyword evidence="4" id="KW-0863">Zinc-finger</keyword>
<keyword evidence="6" id="KW-0805">Transcription regulation</keyword>
<feature type="compositionally biased region" description="Polar residues" evidence="10">
    <location>
        <begin position="440"/>
        <end position="449"/>
    </location>
</feature>
<reference evidence="12" key="1">
    <citation type="submission" date="2023-03" db="EMBL/GenBank/DDBJ databases">
        <title>Chromosome-scale reference genome and RAD-based genetic map of yellow starthistle (Centaurea solstitialis) reveal putative structural variation and QTLs associated with invader traits.</title>
        <authorList>
            <person name="Reatini B."/>
            <person name="Cang F.A."/>
            <person name="Jiang Q."/>
            <person name="Mckibben M.T.W."/>
            <person name="Barker M.S."/>
            <person name="Rieseberg L.H."/>
            <person name="Dlugosch K.M."/>
        </authorList>
    </citation>
    <scope>NUCLEOTIDE SEQUENCE</scope>
    <source>
        <strain evidence="12">CAN-66</strain>
        <tissue evidence="12">Leaf</tissue>
    </source>
</reference>
<feature type="domain" description="Rrn7/TAF1B N-terminal cyclin" evidence="11">
    <location>
        <begin position="127"/>
        <end position="260"/>
    </location>
</feature>
<dbReference type="AlphaFoldDB" id="A0AA38S3U4"/>
<accession>A0AA38S3U4</accession>
<dbReference type="GO" id="GO:0070860">
    <property type="term" value="C:RNA polymerase I core factor complex"/>
    <property type="evidence" value="ECO:0007669"/>
    <property type="project" value="InterPro"/>
</dbReference>
<proteinExistence type="inferred from homology"/>
<keyword evidence="7" id="KW-0238">DNA-binding</keyword>
<evidence type="ECO:0000256" key="9">
    <source>
        <dbReference type="ARBA" id="ARBA00023242"/>
    </source>
</evidence>
<evidence type="ECO:0000256" key="1">
    <source>
        <dbReference type="ARBA" id="ARBA00004604"/>
    </source>
</evidence>
<keyword evidence="8" id="KW-0804">Transcription</keyword>
<keyword evidence="9" id="KW-0539">Nucleus</keyword>
<comment type="subcellular location">
    <subcellularLocation>
        <location evidence="1">Nucleus</location>
        <location evidence="1">Nucleolus</location>
    </subcellularLocation>
</comment>
<evidence type="ECO:0000256" key="4">
    <source>
        <dbReference type="ARBA" id="ARBA00022771"/>
    </source>
</evidence>
<dbReference type="InterPro" id="IPR048540">
    <property type="entry name" value="Rrn7_cyclin_N"/>
</dbReference>
<dbReference type="GO" id="GO:0008270">
    <property type="term" value="F:zinc ion binding"/>
    <property type="evidence" value="ECO:0007669"/>
    <property type="project" value="UniProtKB-KW"/>
</dbReference>